<accession>A0A8H6EHA7</accession>
<feature type="region of interest" description="Disordered" evidence="1">
    <location>
        <begin position="545"/>
        <end position="564"/>
    </location>
</feature>
<feature type="region of interest" description="Disordered" evidence="1">
    <location>
        <begin position="494"/>
        <end position="540"/>
    </location>
</feature>
<feature type="compositionally biased region" description="Pro residues" evidence="1">
    <location>
        <begin position="669"/>
        <end position="680"/>
    </location>
</feature>
<proteinExistence type="predicted"/>
<evidence type="ECO:0000313" key="3">
    <source>
        <dbReference type="Proteomes" id="UP000531561"/>
    </source>
</evidence>
<feature type="region of interest" description="Disordered" evidence="1">
    <location>
        <begin position="29"/>
        <end position="83"/>
    </location>
</feature>
<evidence type="ECO:0000313" key="2">
    <source>
        <dbReference type="EMBL" id="KAF5872294.1"/>
    </source>
</evidence>
<feature type="compositionally biased region" description="Low complexity" evidence="1">
    <location>
        <begin position="692"/>
        <end position="706"/>
    </location>
</feature>
<feature type="region of interest" description="Disordered" evidence="1">
    <location>
        <begin position="788"/>
        <end position="810"/>
    </location>
</feature>
<feature type="compositionally biased region" description="Basic and acidic residues" evidence="1">
    <location>
        <begin position="146"/>
        <end position="161"/>
    </location>
</feature>
<feature type="compositionally biased region" description="Basic and acidic residues" evidence="1">
    <location>
        <begin position="187"/>
        <end position="238"/>
    </location>
</feature>
<dbReference type="Pfam" id="PF20566">
    <property type="entry name" value="Eap1"/>
    <property type="match status" value="1"/>
</dbReference>
<feature type="compositionally biased region" description="Low complexity" evidence="1">
    <location>
        <begin position="624"/>
        <end position="636"/>
    </location>
</feature>
<feature type="compositionally biased region" description="Basic and acidic residues" evidence="1">
    <location>
        <begin position="52"/>
        <end position="61"/>
    </location>
</feature>
<feature type="compositionally biased region" description="Basic and acidic residues" evidence="1">
    <location>
        <begin position="338"/>
        <end position="361"/>
    </location>
</feature>
<feature type="compositionally biased region" description="Basic and acidic residues" evidence="1">
    <location>
        <begin position="262"/>
        <end position="309"/>
    </location>
</feature>
<feature type="compositionally biased region" description="Basic and acidic residues" evidence="1">
    <location>
        <begin position="126"/>
        <end position="138"/>
    </location>
</feature>
<feature type="compositionally biased region" description="Basic and acidic residues" evidence="1">
    <location>
        <begin position="521"/>
        <end position="539"/>
    </location>
</feature>
<feature type="region of interest" description="Disordered" evidence="1">
    <location>
        <begin position="624"/>
        <end position="731"/>
    </location>
</feature>
<feature type="region of interest" description="Disordered" evidence="1">
    <location>
        <begin position="110"/>
        <end position="388"/>
    </location>
</feature>
<feature type="compositionally biased region" description="Basic and acidic residues" evidence="1">
    <location>
        <begin position="637"/>
        <end position="652"/>
    </location>
</feature>
<organism evidence="2 3">
    <name type="scientific">Botrytis fragariae</name>
    <dbReference type="NCBI Taxonomy" id="1964551"/>
    <lineage>
        <taxon>Eukaryota</taxon>
        <taxon>Fungi</taxon>
        <taxon>Dikarya</taxon>
        <taxon>Ascomycota</taxon>
        <taxon>Pezizomycotina</taxon>
        <taxon>Leotiomycetes</taxon>
        <taxon>Helotiales</taxon>
        <taxon>Sclerotiniaceae</taxon>
        <taxon>Botrytis</taxon>
    </lineage>
</organism>
<dbReference type="Proteomes" id="UP000531561">
    <property type="component" value="Unassembled WGS sequence"/>
</dbReference>
<dbReference type="GeneID" id="59259722"/>
<reference evidence="2 3" key="1">
    <citation type="journal article" date="2020" name="Phytopathology">
        <title>A high-quality genome resource of Botrytis fragariae, a new and rapidly spreading fungal pathogen causing strawberry gray mold in the U.S.A.</title>
        <authorList>
            <person name="Wu Y."/>
            <person name="Saski C.A."/>
            <person name="Schnabel G."/>
            <person name="Xiao S."/>
            <person name="Hu M."/>
        </authorList>
    </citation>
    <scope>NUCLEOTIDE SEQUENCE [LARGE SCALE GENOMIC DNA]</scope>
    <source>
        <strain evidence="2 3">BVB16</strain>
    </source>
</reference>
<feature type="compositionally biased region" description="Polar residues" evidence="1">
    <location>
        <begin position="554"/>
        <end position="563"/>
    </location>
</feature>
<name>A0A8H6EHA7_9HELO</name>
<dbReference type="OrthoDB" id="2504266at2759"/>
<comment type="caution">
    <text evidence="2">The sequence shown here is derived from an EMBL/GenBank/DDBJ whole genome shotgun (WGS) entry which is preliminary data.</text>
</comment>
<protein>
    <submittedName>
        <fullName evidence="2">Uncharacterized protein</fullName>
    </submittedName>
</protein>
<evidence type="ECO:0000256" key="1">
    <source>
        <dbReference type="SAM" id="MobiDB-lite"/>
    </source>
</evidence>
<dbReference type="RefSeq" id="XP_037191240.1">
    <property type="nucleotide sequence ID" value="XM_037336030.1"/>
</dbReference>
<dbReference type="InterPro" id="IPR046784">
    <property type="entry name" value="Eap1"/>
</dbReference>
<dbReference type="AlphaFoldDB" id="A0A8H6EHA7"/>
<sequence length="810" mass="91369">MAPDTGEARRYTRDELLFLRDSPLVVKPPGLLSSAEWMGQTPDPNRNTSARIPDRTRDRDANPLLEHTNRRPRNNASMSANDLTSSSHCLFSRTDMQIDPETIQLVPTRTTFSSANPARNAGKGIDSPDRPALRESESQSKLSYRTKIDDSDDRPRRDMLRPKPGGDGVDQEGWMEVKPRKSFGTEGAERFTGRMGGERHRDEKRFKDREERDPKERPRGFENFSRDKEKNHEQDNNRRTGNGRGRTEPTWFRENNDGPPTPRERNTNADRFENRNKSWREKEFDNRGDKDRGDRRWADRNRAHDDHNGDVPAWAEDESIQVAPQDDFQKSQTSTGNNERKFTAEDMQKWKDAMHSKDKPTAKGNTVAEEATQSKVDEHSSISGTQKPVSLAPLDTGFNGDEFFRLWAQPKNDNGLASQFDLNTENMTKSAVSAAPGGKTSRFNKFFTQDETLQKAEPQTAIPKPAAHRLDGLTNNVQSPADKEAMPMILAMLQSSGTPPANPMMQSKPPAQDTQPSTPFEGRDSSQQRLPDRHDDMRPAAHLYPHNLHDLSAQREQAGSQPTVRPEEMLNHLVNQRQHAISQSSFRGEQPRSEQTAFLMSLMREAQAAPEPQRTEQIILGHPPRQQPSRQLQHQQQLEREQDLQAQRERGNPQRRPPGFFDEPIYRGGPPPQHDNPRPQPTHILTRPPPGLEQLQQQGWPGQPSAQHPPPPQQFRPTAPPGLGGNVPRPMQMPQQILPPGFQMPGNMSNFPPPEALAGPRNMPFNPAYFNGPPPGFLPPAMSPFSAEGMPAFPFDGRGPPPPQGAFRRQ</sequence>
<keyword evidence="3" id="KW-1185">Reference proteome</keyword>
<gene>
    <name evidence="2" type="ORF">Bfra_005651</name>
</gene>
<dbReference type="EMBL" id="JABFCT010000010">
    <property type="protein sequence ID" value="KAF5872294.1"/>
    <property type="molecule type" value="Genomic_DNA"/>
</dbReference>
<feature type="compositionally biased region" description="Polar residues" evidence="1">
    <location>
        <begin position="74"/>
        <end position="83"/>
    </location>
</feature>
<feature type="compositionally biased region" description="Pro residues" evidence="1">
    <location>
        <begin position="707"/>
        <end position="720"/>
    </location>
</feature>